<evidence type="ECO:0000313" key="3">
    <source>
        <dbReference type="Proteomes" id="UP000177092"/>
    </source>
</evidence>
<comment type="caution">
    <text evidence="2">The sequence shown here is derived from an EMBL/GenBank/DDBJ whole genome shotgun (WGS) entry which is preliminary data.</text>
</comment>
<keyword evidence="1" id="KW-0472">Membrane</keyword>
<protein>
    <recommendedName>
        <fullName evidence="4">Type 4 fimbrial biogenesis protein PilX N-terminal domain-containing protein</fullName>
    </recommendedName>
</protein>
<dbReference type="EMBL" id="MFJN01000034">
    <property type="protein sequence ID" value="OGG20813.1"/>
    <property type="molecule type" value="Genomic_DNA"/>
</dbReference>
<dbReference type="AlphaFoldDB" id="A0A1F6A8F5"/>
<sequence>MIMKIQITPPKADQPLAENFKFQINRKNYITRDKSAGQIVLILVLITVVGLTIGLSLISRSVTDVRISSQIEESSRAFSAAEAGVENALKIINVFPTDTPQSITLDNASAEYTVSDIGGSNSLYSFPATEANSSQILWLVNHDSDGGLGIAYYSKTDSLDICWGIAGNNAAIEFSLYYKTGSTYKIAKSAYDPDISRAGNNKFNPADTDGSYCESIYPYKHTINFITDFGVSEADNLLALRMTPVYENTAIGVKPTENLPVQGNQINSVGKTTTGVVRKIQVNKTYSILPGLLDFALYCESNCQ</sequence>
<organism evidence="2 3">
    <name type="scientific">Candidatus Gottesmanbacteria bacterium RIFCSPHIGHO2_02_FULL_40_13</name>
    <dbReference type="NCBI Taxonomy" id="1798384"/>
    <lineage>
        <taxon>Bacteria</taxon>
        <taxon>Candidatus Gottesmaniibacteriota</taxon>
    </lineage>
</organism>
<evidence type="ECO:0000256" key="1">
    <source>
        <dbReference type="SAM" id="Phobius"/>
    </source>
</evidence>
<dbReference type="STRING" id="1798384.A3D03_03990"/>
<evidence type="ECO:0008006" key="4">
    <source>
        <dbReference type="Google" id="ProtNLM"/>
    </source>
</evidence>
<accession>A0A1F6A8F5</accession>
<dbReference type="Proteomes" id="UP000177092">
    <property type="component" value="Unassembled WGS sequence"/>
</dbReference>
<keyword evidence="1" id="KW-0812">Transmembrane</keyword>
<reference evidence="2 3" key="1">
    <citation type="journal article" date="2016" name="Nat. Commun.">
        <title>Thousands of microbial genomes shed light on interconnected biogeochemical processes in an aquifer system.</title>
        <authorList>
            <person name="Anantharaman K."/>
            <person name="Brown C.T."/>
            <person name="Hug L.A."/>
            <person name="Sharon I."/>
            <person name="Castelle C.J."/>
            <person name="Probst A.J."/>
            <person name="Thomas B.C."/>
            <person name="Singh A."/>
            <person name="Wilkins M.J."/>
            <person name="Karaoz U."/>
            <person name="Brodie E.L."/>
            <person name="Williams K.H."/>
            <person name="Hubbard S.S."/>
            <person name="Banfield J.F."/>
        </authorList>
    </citation>
    <scope>NUCLEOTIDE SEQUENCE [LARGE SCALE GENOMIC DNA]</scope>
</reference>
<evidence type="ECO:0000313" key="2">
    <source>
        <dbReference type="EMBL" id="OGG20813.1"/>
    </source>
</evidence>
<feature type="transmembrane region" description="Helical" evidence="1">
    <location>
        <begin position="36"/>
        <end position="58"/>
    </location>
</feature>
<name>A0A1F6A8F5_9BACT</name>
<proteinExistence type="predicted"/>
<gene>
    <name evidence="2" type="ORF">A3D03_03990</name>
</gene>
<keyword evidence="1" id="KW-1133">Transmembrane helix</keyword>